<organism evidence="2 3">
    <name type="scientific">Puccinia graminis f. sp. tritici</name>
    <dbReference type="NCBI Taxonomy" id="56615"/>
    <lineage>
        <taxon>Eukaryota</taxon>
        <taxon>Fungi</taxon>
        <taxon>Dikarya</taxon>
        <taxon>Basidiomycota</taxon>
        <taxon>Pucciniomycotina</taxon>
        <taxon>Pucciniomycetes</taxon>
        <taxon>Pucciniales</taxon>
        <taxon>Pucciniaceae</taxon>
        <taxon>Puccinia</taxon>
    </lineage>
</organism>
<protein>
    <submittedName>
        <fullName evidence="2">Uncharacterized protein</fullName>
    </submittedName>
</protein>
<name>A0A5B0LT68_PUCGR</name>
<feature type="region of interest" description="Disordered" evidence="1">
    <location>
        <begin position="54"/>
        <end position="78"/>
    </location>
</feature>
<evidence type="ECO:0000313" key="2">
    <source>
        <dbReference type="EMBL" id="KAA1066858.1"/>
    </source>
</evidence>
<evidence type="ECO:0000256" key="1">
    <source>
        <dbReference type="SAM" id="MobiDB-lite"/>
    </source>
</evidence>
<comment type="caution">
    <text evidence="2">The sequence shown here is derived from an EMBL/GenBank/DDBJ whole genome shotgun (WGS) entry which is preliminary data.</text>
</comment>
<dbReference type="Proteomes" id="UP000324748">
    <property type="component" value="Unassembled WGS sequence"/>
</dbReference>
<keyword evidence="3" id="KW-1185">Reference proteome</keyword>
<gene>
    <name evidence="2" type="ORF">PGT21_000752</name>
</gene>
<sequence>MTSPTTDLELKAIHLETSTDLKLKLVQLEVNREFYMDLELKPFHLEVDCISKQRPRDEPAPTRGRLVPSKHCQTLNSS</sequence>
<dbReference type="AlphaFoldDB" id="A0A5B0LT68"/>
<accession>A0A5B0LT68</accession>
<evidence type="ECO:0000313" key="3">
    <source>
        <dbReference type="Proteomes" id="UP000324748"/>
    </source>
</evidence>
<dbReference type="EMBL" id="VSWC01000190">
    <property type="protein sequence ID" value="KAA1066858.1"/>
    <property type="molecule type" value="Genomic_DNA"/>
</dbReference>
<reference evidence="2 3" key="1">
    <citation type="submission" date="2019-05" db="EMBL/GenBank/DDBJ databases">
        <title>Emergence of the Ug99 lineage of the wheat stem rust pathogen through somatic hybridization.</title>
        <authorList>
            <person name="Li F."/>
            <person name="Upadhyaya N.M."/>
            <person name="Sperschneider J."/>
            <person name="Matny O."/>
            <person name="Nguyen-Phuc H."/>
            <person name="Mago R."/>
            <person name="Raley C."/>
            <person name="Miller M.E."/>
            <person name="Silverstein K.A.T."/>
            <person name="Henningsen E."/>
            <person name="Hirsch C.D."/>
            <person name="Visser B."/>
            <person name="Pretorius Z.A."/>
            <person name="Steffenson B.J."/>
            <person name="Schwessinger B."/>
            <person name="Dodds P.N."/>
            <person name="Figueroa M."/>
        </authorList>
    </citation>
    <scope>NUCLEOTIDE SEQUENCE [LARGE SCALE GENOMIC DNA]</scope>
    <source>
        <strain evidence="2">21-0</strain>
    </source>
</reference>
<proteinExistence type="predicted"/>